<keyword evidence="10" id="KW-0560">Oxidoreductase</keyword>
<evidence type="ECO:0000256" key="3">
    <source>
        <dbReference type="ARBA" id="ARBA00007532"/>
    </source>
</evidence>
<dbReference type="Gene3D" id="3.50.50.60">
    <property type="entry name" value="FAD/NAD(P)-binding domain"/>
    <property type="match status" value="2"/>
</dbReference>
<dbReference type="GO" id="GO:0006749">
    <property type="term" value="P:glutathione metabolic process"/>
    <property type="evidence" value="ECO:0007669"/>
    <property type="project" value="TreeGrafter"/>
</dbReference>
<evidence type="ECO:0000256" key="4">
    <source>
        <dbReference type="ARBA" id="ARBA00012607"/>
    </source>
</evidence>
<dbReference type="Pfam" id="PF02852">
    <property type="entry name" value="Pyr_redox_dim"/>
    <property type="match status" value="1"/>
</dbReference>
<dbReference type="SUPFAM" id="SSF55424">
    <property type="entry name" value="FAD/NAD-linked reductases, dimerisation (C-terminal) domain"/>
    <property type="match status" value="1"/>
</dbReference>
<accession>A0A4Y9ZVX4</accession>
<evidence type="ECO:0000256" key="2">
    <source>
        <dbReference type="ARBA" id="ARBA00004496"/>
    </source>
</evidence>
<dbReference type="EMBL" id="SFCI01000630">
    <property type="protein sequence ID" value="TFY78705.1"/>
    <property type="molecule type" value="Genomic_DNA"/>
</dbReference>
<protein>
    <recommendedName>
        <fullName evidence="5">Glutathione reductase</fullName>
        <ecNumber evidence="4">1.8.1.7</ecNumber>
    </recommendedName>
</protein>
<feature type="domain" description="Pyridine nucleotide-disulphide oxidoreductase dimerisation" evidence="14">
    <location>
        <begin position="281"/>
        <end position="392"/>
    </location>
</feature>
<dbReference type="InterPro" id="IPR004099">
    <property type="entry name" value="Pyr_nucl-diS_OxRdtase_dimer"/>
</dbReference>
<dbReference type="PANTHER" id="PTHR42737">
    <property type="entry name" value="GLUTATHIONE REDUCTASE"/>
    <property type="match status" value="1"/>
</dbReference>
<evidence type="ECO:0000313" key="16">
    <source>
        <dbReference type="EMBL" id="TFY78705.1"/>
    </source>
</evidence>
<dbReference type="GO" id="GO:0005739">
    <property type="term" value="C:mitochondrion"/>
    <property type="evidence" value="ECO:0007669"/>
    <property type="project" value="TreeGrafter"/>
</dbReference>
<dbReference type="Pfam" id="PF07992">
    <property type="entry name" value="Pyr_redox_2"/>
    <property type="match status" value="1"/>
</dbReference>
<feature type="domain" description="FAD/NAD(P)-binding" evidence="15">
    <location>
        <begin position="35"/>
        <end position="263"/>
    </location>
</feature>
<evidence type="ECO:0000256" key="1">
    <source>
        <dbReference type="ARBA" id="ARBA00001974"/>
    </source>
</evidence>
<comment type="caution">
    <text evidence="16">The sequence shown here is derived from an EMBL/GenBank/DDBJ whole genome shotgun (WGS) entry which is preliminary data.</text>
</comment>
<evidence type="ECO:0000256" key="9">
    <source>
        <dbReference type="ARBA" id="ARBA00022857"/>
    </source>
</evidence>
<keyword evidence="17" id="KW-1185">Reference proteome</keyword>
<evidence type="ECO:0000259" key="15">
    <source>
        <dbReference type="Pfam" id="PF07992"/>
    </source>
</evidence>
<dbReference type="AlphaFoldDB" id="A0A4Y9ZVX4"/>
<keyword evidence="9" id="KW-0521">NADP</keyword>
<dbReference type="FunFam" id="3.50.50.60:FF:000141">
    <property type="entry name" value="Glutathione reductase"/>
    <property type="match status" value="1"/>
</dbReference>
<evidence type="ECO:0000256" key="5">
    <source>
        <dbReference type="ARBA" id="ARBA00017111"/>
    </source>
</evidence>
<organism evidence="16 17">
    <name type="scientific">Hericium alpestre</name>
    <dbReference type="NCBI Taxonomy" id="135208"/>
    <lineage>
        <taxon>Eukaryota</taxon>
        <taxon>Fungi</taxon>
        <taxon>Dikarya</taxon>
        <taxon>Basidiomycota</taxon>
        <taxon>Agaricomycotina</taxon>
        <taxon>Agaricomycetes</taxon>
        <taxon>Russulales</taxon>
        <taxon>Hericiaceae</taxon>
        <taxon>Hericium</taxon>
    </lineage>
</organism>
<proteinExistence type="inferred from homology"/>
<dbReference type="EC" id="1.8.1.7" evidence="4"/>
<evidence type="ECO:0000256" key="13">
    <source>
        <dbReference type="ARBA" id="ARBA00056905"/>
    </source>
</evidence>
<reference evidence="16 17" key="1">
    <citation type="submission" date="2019-02" db="EMBL/GenBank/DDBJ databases">
        <title>Genome sequencing of the rare red list fungi Hericium alpestre (H. flagellum).</title>
        <authorList>
            <person name="Buettner E."/>
            <person name="Kellner H."/>
        </authorList>
    </citation>
    <scope>NUCLEOTIDE SEQUENCE [LARGE SCALE GENOMIC DNA]</scope>
    <source>
        <strain evidence="16 17">DSM 108284</strain>
    </source>
</reference>
<dbReference type="FunFam" id="3.30.390.30:FF:000003">
    <property type="entry name" value="Glutathione reductase"/>
    <property type="match status" value="1"/>
</dbReference>
<dbReference type="GO" id="GO:0045454">
    <property type="term" value="P:cell redox homeostasis"/>
    <property type="evidence" value="ECO:0007669"/>
    <property type="project" value="InterPro"/>
</dbReference>
<dbReference type="GO" id="GO:0050660">
    <property type="term" value="F:flavin adenine dinucleotide binding"/>
    <property type="evidence" value="ECO:0007669"/>
    <property type="project" value="InterPro"/>
</dbReference>
<sequence length="1018" mass="113145">MWHAADIADKIRHAGDGYHFEVPKGGAKFDWKTFKPQRDNYIKFLNNIYDNNVEREGVTYHSGHAALTSSNTVDITESNGNKYTIHGDTLVLATGGRPIIPSDDKIPGASLGIDSDGFFDLEDQPKRVAVVGAGYIAVELAGVLHTLGSETHLIIRKDHVLRTFDPTLQETLTPWIEHTGINLHKNSNVIKVEGASGQTLTVTTDQGAKIEVDTLLWAIGRRPNTDNLGLEKAGVETDKKGDIKVDEWQATNVKGVYALGDVQGKALLTPFKNDKLDYNNIPTVVFSHPPIGTVGLTEPQARQKYGDAVKIYKASFRALYFSMVPPEHKEPSVYKLVVVGPEERVVGIHVIGMGSDELMQGFGVAVKMGATKKDLDDTVAIHPTSAEELVTLRYPSYPALICVMSNKTLNESLQPASMHSYPPQPQSPGFPIELIRKIISLYLADAFWDLIAKPGLDCVWDPLSPLLHTSFQFRELTTSFLIPIAGKTTMLHRPLLAELKRLKLIAETHDPEAFFIAYERWPIYDAPSSEHAYSPIVGLAYELSMKTLHLRLHEHNAGESSVPTEKHARLMGRHALLAVMGRQSARDVAPSISKTVLRPLQERAMSLQILLQRIVSVQALCDCILEYVPGLLNSHDDGIAQDLPGLEEHRGRMKNAAGDVDRMAAKAEEMGYAVARLPIPDAPLETVRFMRALEALDPPPDQTASSSLVSLCCRDRELLLATAGQAADPVAEELYRNAIKHHDALAELKRLKTLAELGDPKQLLDPELDELATALLPLQTADSPILWRAGELAVTTLHLRLYECHENVAPDVNRRINQTVTQWILLKGIKCSVKASNSVFQAILRPLQEKFMAGQHLFQKLYGLVAICRQLERLLFILAGVPAEVILEQQPALDEVLEKTAESNSDIDGRMQLLLQFGFDIPELRIPNAVLETIKFYKVLYSSRIPEDRPHDDPFVGFCQRVRELLFSYLQEDQKETALLRVDQLRAEAEAPLDWDDIDDFIHNYTDSGSDDEGLDLD</sequence>
<dbReference type="InterPro" id="IPR046952">
    <property type="entry name" value="GSHR/TRXR-like"/>
</dbReference>
<dbReference type="GO" id="GO:0004362">
    <property type="term" value="F:glutathione-disulfide reductase (NADPH) activity"/>
    <property type="evidence" value="ECO:0007669"/>
    <property type="project" value="UniProtKB-EC"/>
</dbReference>
<evidence type="ECO:0000256" key="11">
    <source>
        <dbReference type="ARBA" id="ARBA00023157"/>
    </source>
</evidence>
<dbReference type="InterPro" id="IPR016156">
    <property type="entry name" value="FAD/NAD-linked_Rdtase_dimer_sf"/>
</dbReference>
<dbReference type="PRINTS" id="PR00368">
    <property type="entry name" value="FADPNR"/>
</dbReference>
<gene>
    <name evidence="16" type="ORF">EWM64_g5307</name>
</gene>
<keyword evidence="7" id="KW-0285">Flavoprotein</keyword>
<comment type="function">
    <text evidence="13">Catalyzes the reduction of glutathione disulfide (GSSG) to reduced glutathione (GSH). Constitutes the major mechanism to maintain a high GSH:GSSG ratio in the cytosol.</text>
</comment>
<evidence type="ECO:0000259" key="14">
    <source>
        <dbReference type="Pfam" id="PF02852"/>
    </source>
</evidence>
<dbReference type="PRINTS" id="PR00411">
    <property type="entry name" value="PNDRDTASEI"/>
</dbReference>
<evidence type="ECO:0000256" key="8">
    <source>
        <dbReference type="ARBA" id="ARBA00022827"/>
    </source>
</evidence>
<evidence type="ECO:0000256" key="12">
    <source>
        <dbReference type="ARBA" id="ARBA00023284"/>
    </source>
</evidence>
<keyword evidence="6" id="KW-0963">Cytoplasm</keyword>
<dbReference type="Proteomes" id="UP000298061">
    <property type="component" value="Unassembled WGS sequence"/>
</dbReference>
<dbReference type="SUPFAM" id="SSF51905">
    <property type="entry name" value="FAD/NAD(P)-binding domain"/>
    <property type="match status" value="1"/>
</dbReference>
<dbReference type="PANTHER" id="PTHR42737:SF2">
    <property type="entry name" value="GLUTATHIONE REDUCTASE"/>
    <property type="match status" value="1"/>
</dbReference>
<dbReference type="GO" id="GO:0005829">
    <property type="term" value="C:cytosol"/>
    <property type="evidence" value="ECO:0007669"/>
    <property type="project" value="TreeGrafter"/>
</dbReference>
<keyword evidence="8" id="KW-0274">FAD</keyword>
<dbReference type="InterPro" id="IPR036188">
    <property type="entry name" value="FAD/NAD-bd_sf"/>
</dbReference>
<evidence type="ECO:0000256" key="10">
    <source>
        <dbReference type="ARBA" id="ARBA00023002"/>
    </source>
</evidence>
<comment type="cofactor">
    <cofactor evidence="1">
        <name>FAD</name>
        <dbReference type="ChEBI" id="CHEBI:57692"/>
    </cofactor>
</comment>
<keyword evidence="12" id="KW-0676">Redox-active center</keyword>
<comment type="subcellular location">
    <subcellularLocation>
        <location evidence="2">Cytoplasm</location>
    </subcellularLocation>
</comment>
<name>A0A4Y9ZVX4_9AGAM</name>
<dbReference type="OrthoDB" id="5956163at2759"/>
<dbReference type="STRING" id="135208.A0A4Y9ZVX4"/>
<comment type="similarity">
    <text evidence="3">Belongs to the class-I pyridine nucleotide-disulfide oxidoreductase family.</text>
</comment>
<evidence type="ECO:0000256" key="7">
    <source>
        <dbReference type="ARBA" id="ARBA00022630"/>
    </source>
</evidence>
<evidence type="ECO:0000313" key="17">
    <source>
        <dbReference type="Proteomes" id="UP000298061"/>
    </source>
</evidence>
<keyword evidence="11" id="KW-1015">Disulfide bond</keyword>
<dbReference type="GO" id="GO:0034599">
    <property type="term" value="P:cellular response to oxidative stress"/>
    <property type="evidence" value="ECO:0007669"/>
    <property type="project" value="TreeGrafter"/>
</dbReference>
<dbReference type="InterPro" id="IPR023753">
    <property type="entry name" value="FAD/NAD-binding_dom"/>
</dbReference>
<dbReference type="Gene3D" id="3.30.390.30">
    <property type="match status" value="1"/>
</dbReference>
<evidence type="ECO:0000256" key="6">
    <source>
        <dbReference type="ARBA" id="ARBA00022490"/>
    </source>
</evidence>